<dbReference type="EMBL" id="FOAB01000002">
    <property type="protein sequence ID" value="SEK77732.1"/>
    <property type="molecule type" value="Genomic_DNA"/>
</dbReference>
<name>A0A1H7JT88_AQUAM</name>
<dbReference type="SMART" id="SM00867">
    <property type="entry name" value="YceI"/>
    <property type="match status" value="1"/>
</dbReference>
<dbReference type="InterPro" id="IPR007372">
    <property type="entry name" value="Lipid/polyisoprenoid-bd_YceI"/>
</dbReference>
<evidence type="ECO:0000313" key="2">
    <source>
        <dbReference type="EMBL" id="SEK77732.1"/>
    </source>
</evidence>
<proteinExistence type="predicted"/>
<evidence type="ECO:0000313" key="3">
    <source>
        <dbReference type="Proteomes" id="UP000198521"/>
    </source>
</evidence>
<evidence type="ECO:0000259" key="1">
    <source>
        <dbReference type="SMART" id="SM00867"/>
    </source>
</evidence>
<sequence length="231" mass="26477">MKKQLLIVASFLIITIIGCNNKNGSQNKEINKLDKVDKIEEESADDDKEIDTLRLISWRSHLAWRGSSSVNSHSGKIIIDSGYVVLNKKKKILGGKFFLNMNSITVADLKGEEKEILENHLKGHTKEKEDHFFNSKKYPTAVFEVTNNFIEDNENLLEGDLTLKGTKDYVEAFPIAFSKEAGKLILSSENFDIDRTRWGVNYASSSIYDDLKDEIIRDFIKVRIKVYFDYN</sequence>
<reference evidence="3" key="1">
    <citation type="submission" date="2016-10" db="EMBL/GenBank/DDBJ databases">
        <authorList>
            <person name="Varghese N."/>
            <person name="Submissions S."/>
        </authorList>
    </citation>
    <scope>NUCLEOTIDE SEQUENCE [LARGE SCALE GENOMIC DNA]</scope>
    <source>
        <strain evidence="3">DSM 25232 / NCIMB 14723 / 92V</strain>
    </source>
</reference>
<dbReference type="SUPFAM" id="SSF101874">
    <property type="entry name" value="YceI-like"/>
    <property type="match status" value="1"/>
</dbReference>
<organism evidence="2 3">
    <name type="scientific">Aquimarina amphilecti</name>
    <dbReference type="NCBI Taxonomy" id="1038014"/>
    <lineage>
        <taxon>Bacteria</taxon>
        <taxon>Pseudomonadati</taxon>
        <taxon>Bacteroidota</taxon>
        <taxon>Flavobacteriia</taxon>
        <taxon>Flavobacteriales</taxon>
        <taxon>Flavobacteriaceae</taxon>
        <taxon>Aquimarina</taxon>
    </lineage>
</organism>
<accession>A0A1H7JT88</accession>
<dbReference type="PROSITE" id="PS51257">
    <property type="entry name" value="PROKAR_LIPOPROTEIN"/>
    <property type="match status" value="1"/>
</dbReference>
<dbReference type="Gene3D" id="2.40.128.110">
    <property type="entry name" value="Lipid/polyisoprenoid-binding, YceI-like"/>
    <property type="match status" value="1"/>
</dbReference>
<protein>
    <submittedName>
        <fullName evidence="2">YceI-like domain-containing protein</fullName>
    </submittedName>
</protein>
<feature type="domain" description="Lipid/polyisoprenoid-binding YceI-like" evidence="1">
    <location>
        <begin position="57"/>
        <end position="229"/>
    </location>
</feature>
<dbReference type="AlphaFoldDB" id="A0A1H7JT88"/>
<dbReference type="Pfam" id="PF04264">
    <property type="entry name" value="YceI"/>
    <property type="match status" value="1"/>
</dbReference>
<keyword evidence="3" id="KW-1185">Reference proteome</keyword>
<dbReference type="OrthoDB" id="951410at2"/>
<dbReference type="InterPro" id="IPR036761">
    <property type="entry name" value="TTHA0802/YceI-like_sf"/>
</dbReference>
<gene>
    <name evidence="2" type="ORF">SAMN04487910_1092</name>
</gene>
<dbReference type="Proteomes" id="UP000198521">
    <property type="component" value="Unassembled WGS sequence"/>
</dbReference>
<dbReference type="RefSeq" id="WP_091406438.1">
    <property type="nucleotide sequence ID" value="NZ_FOAB01000002.1"/>
</dbReference>
<dbReference type="STRING" id="1038014.SAMN04487910_1092"/>